<feature type="transmembrane region" description="Helical" evidence="5">
    <location>
        <begin position="142"/>
        <end position="168"/>
    </location>
</feature>
<proteinExistence type="predicted"/>
<evidence type="ECO:0000256" key="5">
    <source>
        <dbReference type="SAM" id="Phobius"/>
    </source>
</evidence>
<evidence type="ECO:0000256" key="1">
    <source>
        <dbReference type="ARBA" id="ARBA00004141"/>
    </source>
</evidence>
<comment type="subcellular location">
    <subcellularLocation>
        <location evidence="1">Membrane</location>
        <topology evidence="1">Multi-pass membrane protein</topology>
    </subcellularLocation>
</comment>
<dbReference type="Proteomes" id="UP001228113">
    <property type="component" value="Chromosome"/>
</dbReference>
<evidence type="ECO:0000313" key="7">
    <source>
        <dbReference type="Proteomes" id="UP001228113"/>
    </source>
</evidence>
<dbReference type="PANTHER" id="PTHR11785:SF512">
    <property type="entry name" value="SOBREMESA, ISOFORM B"/>
    <property type="match status" value="1"/>
</dbReference>
<dbReference type="InterPro" id="IPR002293">
    <property type="entry name" value="AA/rel_permease1"/>
</dbReference>
<dbReference type="GO" id="GO:0015179">
    <property type="term" value="F:L-amino acid transmembrane transporter activity"/>
    <property type="evidence" value="ECO:0007669"/>
    <property type="project" value="TreeGrafter"/>
</dbReference>
<dbReference type="EMBL" id="AP027081">
    <property type="protein sequence ID" value="BDU75900.1"/>
    <property type="molecule type" value="Genomic_DNA"/>
</dbReference>
<gene>
    <name evidence="6" type="ORF">METESE_08580</name>
</gene>
<feature type="transmembrane region" description="Helical" evidence="5">
    <location>
        <begin position="444"/>
        <end position="461"/>
    </location>
</feature>
<evidence type="ECO:0000256" key="4">
    <source>
        <dbReference type="ARBA" id="ARBA00023136"/>
    </source>
</evidence>
<dbReference type="RefSeq" id="WP_243329409.1">
    <property type="nucleotide sequence ID" value="NZ_AP027081.1"/>
</dbReference>
<feature type="transmembrane region" description="Helical" evidence="5">
    <location>
        <begin position="355"/>
        <end position="373"/>
    </location>
</feature>
<name>A0AA48GWW4_9BACT</name>
<feature type="transmembrane region" description="Helical" evidence="5">
    <location>
        <begin position="379"/>
        <end position="403"/>
    </location>
</feature>
<reference evidence="6" key="1">
    <citation type="journal article" date="2023" name="Int. J. Syst. Evol. Microbiol.">
        <title>Mesoterricola silvestris gen. nov., sp. nov., Mesoterricola sediminis sp. nov., Geothrix oryzae sp. nov., Geothrix edaphica sp. nov., Geothrix rubra sp. nov., and Geothrix limicola sp. nov., six novel members of Acidobacteriota isolated from soils.</title>
        <authorList>
            <person name="Itoh H."/>
            <person name="Sugisawa Y."/>
            <person name="Mise K."/>
            <person name="Xu Z."/>
            <person name="Kuniyasu M."/>
            <person name="Ushijima N."/>
            <person name="Kawano K."/>
            <person name="Kobayashi E."/>
            <person name="Shiratori Y."/>
            <person name="Masuda Y."/>
            <person name="Senoo K."/>
        </authorList>
    </citation>
    <scope>NUCLEOTIDE SEQUENCE</scope>
    <source>
        <strain evidence="6">W786</strain>
    </source>
</reference>
<keyword evidence="7" id="KW-1185">Reference proteome</keyword>
<feature type="transmembrane region" description="Helical" evidence="5">
    <location>
        <begin position="188"/>
        <end position="208"/>
    </location>
</feature>
<dbReference type="AlphaFoldDB" id="A0AA48GWW4"/>
<feature type="transmembrane region" description="Helical" evidence="5">
    <location>
        <begin position="415"/>
        <end position="438"/>
    </location>
</feature>
<feature type="transmembrane region" description="Helical" evidence="5">
    <location>
        <begin position="42"/>
        <end position="62"/>
    </location>
</feature>
<dbReference type="PIRSF" id="PIRSF006060">
    <property type="entry name" value="AA_transporter"/>
    <property type="match status" value="1"/>
</dbReference>
<dbReference type="KEGG" id="msea:METESE_08580"/>
<evidence type="ECO:0000256" key="2">
    <source>
        <dbReference type="ARBA" id="ARBA00022692"/>
    </source>
</evidence>
<dbReference type="InterPro" id="IPR050598">
    <property type="entry name" value="AminoAcid_Transporter"/>
</dbReference>
<keyword evidence="2 5" id="KW-0812">Transmembrane</keyword>
<feature type="transmembrane region" description="Helical" evidence="5">
    <location>
        <begin position="257"/>
        <end position="277"/>
    </location>
</feature>
<keyword evidence="4 5" id="KW-0472">Membrane</keyword>
<evidence type="ECO:0000313" key="6">
    <source>
        <dbReference type="EMBL" id="BDU75900.1"/>
    </source>
</evidence>
<dbReference type="Pfam" id="PF13520">
    <property type="entry name" value="AA_permease_2"/>
    <property type="match status" value="1"/>
</dbReference>
<dbReference type="PANTHER" id="PTHR11785">
    <property type="entry name" value="AMINO ACID TRANSPORTER"/>
    <property type="match status" value="1"/>
</dbReference>
<feature type="transmembrane region" description="Helical" evidence="5">
    <location>
        <begin position="12"/>
        <end position="30"/>
    </location>
</feature>
<feature type="transmembrane region" description="Helical" evidence="5">
    <location>
        <begin position="309"/>
        <end position="334"/>
    </location>
</feature>
<accession>A0AA48GWW4</accession>
<sequence length="484" mass="50348">MNYAPLRTIGPFSATMLIAGSMIGSGIFIVPAEILRIGGSGGFLLLAWTLTAALTLLGAHAFSELAGLFPRGGGQFVYLREAWGRPVAFLYGWTMFLIIECGSLAAVAMAFGKFLGAVVPAVNEHRFLVGPFETGPLHLGPLTIGPYVLGLTPARLAAILLLGGLALLNARGTRLGVGIQNAFTVAKLGSLAALVLCGLLAPAVPPAVAAAPVQAAPLPFFAALLVAQCGSLFACDAWNSITFIAGEVREPRRTIPLALLAGPLIVMSLYLLANAIYLRVLGPVAIAGAPGDRVGTAALEAILGPHGDLLMALAILVSTAGCANGLSLSGSRLYQAMAEEGLFFPAAARLNRAGVPGWALALQAAWAALLTLTGSFTQLVEFCMAAALLFHMLTVAGVFRLRLRRPDLHRPVRIFAYPLPPLLYLAGGAAVLGALLLWRPSYTWPGMALVLLGLPVYVAFLRRPASAAPLDEGSRPSRRSAPGA</sequence>
<protein>
    <submittedName>
        <fullName evidence="6">Amino acid transporter</fullName>
    </submittedName>
</protein>
<feature type="transmembrane region" description="Helical" evidence="5">
    <location>
        <begin position="220"/>
        <end position="245"/>
    </location>
</feature>
<dbReference type="Gene3D" id="1.20.1740.10">
    <property type="entry name" value="Amino acid/polyamine transporter I"/>
    <property type="match status" value="1"/>
</dbReference>
<organism evidence="6 7">
    <name type="scientific">Mesoterricola sediminis</name>
    <dbReference type="NCBI Taxonomy" id="2927980"/>
    <lineage>
        <taxon>Bacteria</taxon>
        <taxon>Pseudomonadati</taxon>
        <taxon>Acidobacteriota</taxon>
        <taxon>Holophagae</taxon>
        <taxon>Holophagales</taxon>
        <taxon>Holophagaceae</taxon>
        <taxon>Mesoterricola</taxon>
    </lineage>
</organism>
<evidence type="ECO:0000256" key="3">
    <source>
        <dbReference type="ARBA" id="ARBA00022989"/>
    </source>
</evidence>
<dbReference type="GO" id="GO:0016020">
    <property type="term" value="C:membrane"/>
    <property type="evidence" value="ECO:0007669"/>
    <property type="project" value="UniProtKB-SubCell"/>
</dbReference>
<keyword evidence="3 5" id="KW-1133">Transmembrane helix</keyword>